<organism evidence="3 4">
    <name type="scientific">Roseofilum halophilum BLCC-M91</name>
    <dbReference type="NCBI Taxonomy" id="3022259"/>
    <lineage>
        <taxon>Bacteria</taxon>
        <taxon>Bacillati</taxon>
        <taxon>Cyanobacteriota</taxon>
        <taxon>Cyanophyceae</taxon>
        <taxon>Desertifilales</taxon>
        <taxon>Desertifilaceae</taxon>
        <taxon>Roseofilum</taxon>
        <taxon>Roseofilum halophilum</taxon>
    </lineage>
</organism>
<dbReference type="InterPro" id="IPR036165">
    <property type="entry name" value="YefM-like_sf"/>
</dbReference>
<keyword evidence="4" id="KW-1185">Reference proteome</keyword>
<gene>
    <name evidence="3" type="ORF">PJF56_03875</name>
</gene>
<feature type="domain" description="DUF2281" evidence="2">
    <location>
        <begin position="43"/>
        <end position="73"/>
    </location>
</feature>
<name>A0ABT7BGU4_9CYAN</name>
<evidence type="ECO:0000313" key="4">
    <source>
        <dbReference type="Proteomes" id="UP001231370"/>
    </source>
</evidence>
<protein>
    <submittedName>
        <fullName evidence="3">DUF2281 domain-containing protein</fullName>
    </submittedName>
</protein>
<evidence type="ECO:0000256" key="1">
    <source>
        <dbReference type="ARBA" id="ARBA00009981"/>
    </source>
</evidence>
<sequence>MQHIDIVEAQAQMSQLLEVALNGDEIIITRDHQPVLKLTPFSSNRKPRKRGSAKGQITIAPDFDQPLEEFQEYME</sequence>
<proteinExistence type="inferred from homology"/>
<reference evidence="3 4" key="1">
    <citation type="submission" date="2023-01" db="EMBL/GenBank/DDBJ databases">
        <title>Novel diversity within Roseofilum (Cyanobacteria; Desertifilaceae) from marine benthic mats with descriptions of four novel species.</title>
        <authorList>
            <person name="Wang Y."/>
            <person name="Berthold D.E."/>
            <person name="Hu J."/>
            <person name="Lefler F.W."/>
            <person name="Laughinghouse H.D. IV."/>
        </authorList>
    </citation>
    <scope>NUCLEOTIDE SEQUENCE [LARGE SCALE GENOMIC DNA]</scope>
    <source>
        <strain evidence="3 4">BLCC-M91</strain>
    </source>
</reference>
<dbReference type="RefSeq" id="WP_283761323.1">
    <property type="nucleotide sequence ID" value="NZ_JAQPOK010000031.1"/>
</dbReference>
<dbReference type="SUPFAM" id="SSF143120">
    <property type="entry name" value="YefM-like"/>
    <property type="match status" value="1"/>
</dbReference>
<dbReference type="EMBL" id="JAQPOK010000031">
    <property type="protein sequence ID" value="MDJ1177997.1"/>
    <property type="molecule type" value="Genomic_DNA"/>
</dbReference>
<dbReference type="Proteomes" id="UP001231370">
    <property type="component" value="Unassembled WGS sequence"/>
</dbReference>
<accession>A0ABT7BGU4</accession>
<comment type="caution">
    <text evidence="3">The sequence shown here is derived from an EMBL/GenBank/DDBJ whole genome shotgun (WGS) entry which is preliminary data.</text>
</comment>
<evidence type="ECO:0000259" key="2">
    <source>
        <dbReference type="Pfam" id="PF10047"/>
    </source>
</evidence>
<dbReference type="InterPro" id="IPR018739">
    <property type="entry name" value="DUF2281"/>
</dbReference>
<evidence type="ECO:0000313" key="3">
    <source>
        <dbReference type="EMBL" id="MDJ1177997.1"/>
    </source>
</evidence>
<comment type="similarity">
    <text evidence="1">Belongs to the phD/YefM antitoxin family.</text>
</comment>
<dbReference type="Pfam" id="PF10047">
    <property type="entry name" value="DUF2281"/>
    <property type="match status" value="1"/>
</dbReference>